<dbReference type="AlphaFoldDB" id="A0A916WQ55"/>
<protein>
    <submittedName>
        <fullName evidence="6">Sarcosine oxidase</fullName>
    </submittedName>
</protein>
<comment type="caution">
    <text evidence="6">The sequence shown here is derived from an EMBL/GenBank/DDBJ whole genome shotgun (WGS) entry which is preliminary data.</text>
</comment>
<keyword evidence="4" id="KW-0560">Oxidoreductase</keyword>
<name>A0A916WQ55_9ACTN</name>
<dbReference type="NCBIfam" id="NF008425">
    <property type="entry name" value="PRK11259.1"/>
    <property type="match status" value="1"/>
</dbReference>
<accession>A0A916WQ55</accession>
<dbReference type="Gene3D" id="3.30.9.10">
    <property type="entry name" value="D-Amino Acid Oxidase, subunit A, domain 2"/>
    <property type="match status" value="1"/>
</dbReference>
<dbReference type="InterPro" id="IPR045170">
    <property type="entry name" value="MTOX"/>
</dbReference>
<dbReference type="Proteomes" id="UP000621454">
    <property type="component" value="Unassembled WGS sequence"/>
</dbReference>
<dbReference type="InterPro" id="IPR006076">
    <property type="entry name" value="FAD-dep_OxRdtase"/>
</dbReference>
<reference evidence="6" key="2">
    <citation type="submission" date="2020-09" db="EMBL/GenBank/DDBJ databases">
        <authorList>
            <person name="Sun Q."/>
            <person name="Zhou Y."/>
        </authorList>
    </citation>
    <scope>NUCLEOTIDE SEQUENCE</scope>
    <source>
        <strain evidence="6">CGMCC 1.12827</strain>
    </source>
</reference>
<evidence type="ECO:0000256" key="4">
    <source>
        <dbReference type="ARBA" id="ARBA00023002"/>
    </source>
</evidence>
<comment type="cofactor">
    <cofactor evidence="1">
        <name>FAD</name>
        <dbReference type="ChEBI" id="CHEBI:57692"/>
    </cofactor>
</comment>
<dbReference type="GO" id="GO:0008115">
    <property type="term" value="F:sarcosine oxidase activity"/>
    <property type="evidence" value="ECO:0007669"/>
    <property type="project" value="TreeGrafter"/>
</dbReference>
<dbReference type="PANTHER" id="PTHR10961:SF7">
    <property type="entry name" value="FAD DEPENDENT OXIDOREDUCTASE DOMAIN-CONTAINING PROTEIN"/>
    <property type="match status" value="1"/>
</dbReference>
<reference evidence="6" key="1">
    <citation type="journal article" date="2014" name="Int. J. Syst. Evol. Microbiol.">
        <title>Complete genome sequence of Corynebacterium casei LMG S-19264T (=DSM 44701T), isolated from a smear-ripened cheese.</title>
        <authorList>
            <consortium name="US DOE Joint Genome Institute (JGI-PGF)"/>
            <person name="Walter F."/>
            <person name="Albersmeier A."/>
            <person name="Kalinowski J."/>
            <person name="Ruckert C."/>
        </authorList>
    </citation>
    <scope>NUCLEOTIDE SEQUENCE</scope>
    <source>
        <strain evidence="6">CGMCC 1.12827</strain>
    </source>
</reference>
<keyword evidence="3" id="KW-0274">FAD</keyword>
<sequence length="397" mass="43111">MSTDTLNSVRRVEVVVVGLGTMGSMALWQLASRGVDVLGIEQFGRIHTNGAYAGESRLFRVAAKEGQLFTPALLRSRDLWRELGAAYGQDVLLEVGALSVAPQGHPDIESTLRSIKDYDLPHQVFDAGELRSSFPQFYVEDSDIGVLDLLGGAMRPEVAVAAATDQALAGGADTWYDTEVVGIDETSDGVRVRTTRGEVLADRVVVTAGPWTTRLLPELADVVAVDTYSLTWLMPRHIEMFTPQRLPGFMRDLDDVHAFGVPSLDGYAIKICPHVILDPVSDWDERPTTLDREQLEWIGRQAARMMPDLIPDVVRWSLHSDSVAANKMPIIDTVAGGAIVIATAMSGNGFKFAPVWGEMLADLATGGEGRFSEYGFTIAGHRDQMTAAAADQPSSIK</sequence>
<dbReference type="Pfam" id="PF01266">
    <property type="entry name" value="DAO"/>
    <property type="match status" value="1"/>
</dbReference>
<dbReference type="GO" id="GO:0050660">
    <property type="term" value="F:flavin adenine dinucleotide binding"/>
    <property type="evidence" value="ECO:0007669"/>
    <property type="project" value="InterPro"/>
</dbReference>
<keyword evidence="7" id="KW-1185">Reference proteome</keyword>
<evidence type="ECO:0000256" key="3">
    <source>
        <dbReference type="ARBA" id="ARBA00022827"/>
    </source>
</evidence>
<proteinExistence type="predicted"/>
<keyword evidence="2" id="KW-0285">Flavoprotein</keyword>
<evidence type="ECO:0000256" key="2">
    <source>
        <dbReference type="ARBA" id="ARBA00022630"/>
    </source>
</evidence>
<organism evidence="6 7">
    <name type="scientific">Gordonia jinhuaensis</name>
    <dbReference type="NCBI Taxonomy" id="1517702"/>
    <lineage>
        <taxon>Bacteria</taxon>
        <taxon>Bacillati</taxon>
        <taxon>Actinomycetota</taxon>
        <taxon>Actinomycetes</taxon>
        <taxon>Mycobacteriales</taxon>
        <taxon>Gordoniaceae</taxon>
        <taxon>Gordonia</taxon>
    </lineage>
</organism>
<evidence type="ECO:0000259" key="5">
    <source>
        <dbReference type="Pfam" id="PF01266"/>
    </source>
</evidence>
<evidence type="ECO:0000256" key="1">
    <source>
        <dbReference type="ARBA" id="ARBA00001974"/>
    </source>
</evidence>
<dbReference type="SUPFAM" id="SSF51905">
    <property type="entry name" value="FAD/NAD(P)-binding domain"/>
    <property type="match status" value="1"/>
</dbReference>
<dbReference type="EMBL" id="BMGC01000002">
    <property type="protein sequence ID" value="GGB19931.1"/>
    <property type="molecule type" value="Genomic_DNA"/>
</dbReference>
<gene>
    <name evidence="6" type="ORF">GCM10011489_05120</name>
</gene>
<dbReference type="PANTHER" id="PTHR10961">
    <property type="entry name" value="PEROXISOMAL SARCOSINE OXIDASE"/>
    <property type="match status" value="1"/>
</dbReference>
<dbReference type="InterPro" id="IPR036188">
    <property type="entry name" value="FAD/NAD-bd_sf"/>
</dbReference>
<evidence type="ECO:0000313" key="6">
    <source>
        <dbReference type="EMBL" id="GGB19931.1"/>
    </source>
</evidence>
<dbReference type="RefSeq" id="WP_188584994.1">
    <property type="nucleotide sequence ID" value="NZ_BMGC01000002.1"/>
</dbReference>
<dbReference type="SUPFAM" id="SSF54373">
    <property type="entry name" value="FAD-linked reductases, C-terminal domain"/>
    <property type="match status" value="1"/>
</dbReference>
<evidence type="ECO:0000313" key="7">
    <source>
        <dbReference type="Proteomes" id="UP000621454"/>
    </source>
</evidence>
<dbReference type="Gene3D" id="3.50.50.60">
    <property type="entry name" value="FAD/NAD(P)-binding domain"/>
    <property type="match status" value="1"/>
</dbReference>
<feature type="domain" description="FAD dependent oxidoreductase" evidence="5">
    <location>
        <begin position="14"/>
        <end position="363"/>
    </location>
</feature>